<proteinExistence type="predicted"/>
<sequence length="73" mass="8084">NLVIPRVVDDCPYPQSSAKNQSNPFLIQALTGQQNHQLAIYASLPETAGHQQTRCCPNAPNCRIRTKWHSGAK</sequence>
<dbReference type="Proteomes" id="UP001523528">
    <property type="component" value="Unassembled WGS sequence"/>
</dbReference>
<reference evidence="1 2" key="1">
    <citation type="submission" date="2022-06" db="EMBL/GenBank/DDBJ databases">
        <title>Acetobacer genomes from food samples.</title>
        <authorList>
            <person name="Sombolestani A."/>
        </authorList>
    </citation>
    <scope>NUCLEOTIDE SEQUENCE [LARGE SCALE GENOMIC DNA]</scope>
    <source>
        <strain evidence="1 2">R-83285</strain>
    </source>
</reference>
<comment type="caution">
    <text evidence="1">The sequence shown here is derived from an EMBL/GenBank/DDBJ whole genome shotgun (WGS) entry which is preliminary data.</text>
</comment>
<evidence type="ECO:0000313" key="2">
    <source>
        <dbReference type="Proteomes" id="UP001523528"/>
    </source>
</evidence>
<keyword evidence="2" id="KW-1185">Reference proteome</keyword>
<protein>
    <recommendedName>
        <fullName evidence="3">Transposase</fullName>
    </recommendedName>
</protein>
<gene>
    <name evidence="1" type="ORF">NKW50_10560</name>
</gene>
<evidence type="ECO:0000313" key="1">
    <source>
        <dbReference type="EMBL" id="MCP1259031.1"/>
    </source>
</evidence>
<dbReference type="RefSeq" id="WP_253544125.1">
    <property type="nucleotide sequence ID" value="NZ_JAMYZZ010000020.1"/>
</dbReference>
<dbReference type="EMBL" id="JAMYZZ010000020">
    <property type="protein sequence ID" value="MCP1259031.1"/>
    <property type="molecule type" value="Genomic_DNA"/>
</dbReference>
<organism evidence="1 2">
    <name type="scientific">Acetobacter lambici</name>
    <dbReference type="NCBI Taxonomy" id="1332824"/>
    <lineage>
        <taxon>Bacteria</taxon>
        <taxon>Pseudomonadati</taxon>
        <taxon>Pseudomonadota</taxon>
        <taxon>Alphaproteobacteria</taxon>
        <taxon>Acetobacterales</taxon>
        <taxon>Acetobacteraceae</taxon>
        <taxon>Acetobacter</taxon>
    </lineage>
</organism>
<feature type="non-terminal residue" evidence="1">
    <location>
        <position position="1"/>
    </location>
</feature>
<accession>A0ABT1F1E7</accession>
<name>A0ABT1F1E7_9PROT</name>
<evidence type="ECO:0008006" key="3">
    <source>
        <dbReference type="Google" id="ProtNLM"/>
    </source>
</evidence>